<comment type="similarity">
    <text evidence="5">Belongs to the NtaA/SnaA/DszA monooxygenase family.</text>
</comment>
<gene>
    <name evidence="8" type="ORF">AB0O96_03315</name>
</gene>
<evidence type="ECO:0000259" key="7">
    <source>
        <dbReference type="Pfam" id="PF00296"/>
    </source>
</evidence>
<dbReference type="Proteomes" id="UP001553031">
    <property type="component" value="Unassembled WGS sequence"/>
</dbReference>
<name>A0ABV3KA00_9MICC</name>
<dbReference type="InterPro" id="IPR051260">
    <property type="entry name" value="Diverse_substr_monoxygenases"/>
</dbReference>
<organism evidence="8 9">
    <name type="scientific">Kocuria salsicia</name>
    <dbReference type="NCBI Taxonomy" id="664639"/>
    <lineage>
        <taxon>Bacteria</taxon>
        <taxon>Bacillati</taxon>
        <taxon>Actinomycetota</taxon>
        <taxon>Actinomycetes</taxon>
        <taxon>Micrococcales</taxon>
        <taxon>Micrococcaceae</taxon>
        <taxon>Kocuria</taxon>
    </lineage>
</organism>
<dbReference type="EMBL" id="JBFBLL010000002">
    <property type="protein sequence ID" value="MEV8157225.1"/>
    <property type="molecule type" value="Genomic_DNA"/>
</dbReference>
<evidence type="ECO:0000313" key="9">
    <source>
        <dbReference type="Proteomes" id="UP001553031"/>
    </source>
</evidence>
<keyword evidence="9" id="KW-1185">Reference proteome</keyword>
<dbReference type="InterPro" id="IPR016215">
    <property type="entry name" value="NTA_MOA"/>
</dbReference>
<dbReference type="RefSeq" id="WP_363783891.1">
    <property type="nucleotide sequence ID" value="NZ_JBFBLL010000002.1"/>
</dbReference>
<dbReference type="Pfam" id="PF00296">
    <property type="entry name" value="Bac_luciferase"/>
    <property type="match status" value="1"/>
</dbReference>
<dbReference type="GO" id="GO:0016491">
    <property type="term" value="F:oxidoreductase activity"/>
    <property type="evidence" value="ECO:0007669"/>
    <property type="project" value="UniProtKB-KW"/>
</dbReference>
<evidence type="ECO:0000313" key="8">
    <source>
        <dbReference type="EMBL" id="MEV8157225.1"/>
    </source>
</evidence>
<accession>A0ABV3KA00</accession>
<comment type="caution">
    <text evidence="8">The sequence shown here is derived from an EMBL/GenBank/DDBJ whole genome shotgun (WGS) entry which is preliminary data.</text>
</comment>
<keyword evidence="3 8" id="KW-0560">Oxidoreductase</keyword>
<proteinExistence type="inferred from homology"/>
<evidence type="ECO:0000256" key="1">
    <source>
        <dbReference type="ARBA" id="ARBA00022630"/>
    </source>
</evidence>
<dbReference type="EC" id="1.-.-.-" evidence="8"/>
<sequence>MAVPSPHDDAAQPGPARTAPAGGAASATTPEAGPTLGTAAAASSTTKTPARRLHLNAFLYGAGHHQAAWRAPNSSVHRLTDITYYEELAQTAERGLFDAVFFADGHSVGDVSGGPVWALEPLTALSAMARATERIGLVCTVSSTFFAPFHAARMLASLDHISGGRAGWNVVTSMWDAEARNHGYRAMPPKDERYERAREFVQVARALCASWDEDAVTADPEGQWADPSKLHRLDHEGRHFLVDGPLTVPRSPQGEPVLFQAGASGPGKALAGDYAEGIYAVAYDLPAAQEYYSSVKAEVARAGRDPESVAVMPGLVTYVGRTHEEALAKQDRVDRLLPVEQSLAQLSTFVEQDCSQWELDAPVPPLPPLEKFTGPQGRYGTILRIVEAENPTVRQLLGRLAAGGEHCTMVGTPQSIADQMQEWLEKGGADGFNLMPPVQPDSLADFVDLVVPELQRRGLFRTESTATTLRGHLSQV</sequence>
<keyword evidence="4" id="KW-0503">Monooxygenase</keyword>
<keyword evidence="1" id="KW-0285">Flavoprotein</keyword>
<feature type="compositionally biased region" description="Low complexity" evidence="6">
    <location>
        <begin position="11"/>
        <end position="47"/>
    </location>
</feature>
<evidence type="ECO:0000256" key="3">
    <source>
        <dbReference type="ARBA" id="ARBA00023002"/>
    </source>
</evidence>
<feature type="region of interest" description="Disordered" evidence="6">
    <location>
        <begin position="1"/>
        <end position="47"/>
    </location>
</feature>
<keyword evidence="2" id="KW-0288">FMN</keyword>
<feature type="domain" description="Luciferase-like" evidence="7">
    <location>
        <begin position="74"/>
        <end position="430"/>
    </location>
</feature>
<dbReference type="PANTHER" id="PTHR30011">
    <property type="entry name" value="ALKANESULFONATE MONOOXYGENASE-RELATED"/>
    <property type="match status" value="1"/>
</dbReference>
<evidence type="ECO:0000256" key="2">
    <source>
        <dbReference type="ARBA" id="ARBA00022643"/>
    </source>
</evidence>
<protein>
    <submittedName>
        <fullName evidence="8">LLM class flavin-dependent oxidoreductase</fullName>
        <ecNumber evidence="8">1.-.-.-</ecNumber>
    </submittedName>
</protein>
<dbReference type="CDD" id="cd01095">
    <property type="entry name" value="Nitrilotriacetate_monoxgenase"/>
    <property type="match status" value="1"/>
</dbReference>
<reference evidence="8 9" key="1">
    <citation type="submission" date="2024-06" db="EMBL/GenBank/DDBJ databases">
        <title>The Natural Products Discovery Center: Release of the First 8490 Sequenced Strains for Exploring Actinobacteria Biosynthetic Diversity.</title>
        <authorList>
            <person name="Kalkreuter E."/>
            <person name="Kautsar S.A."/>
            <person name="Yang D."/>
            <person name="Bader C.D."/>
            <person name="Teijaro C.N."/>
            <person name="Fluegel L."/>
            <person name="Davis C.M."/>
            <person name="Simpson J.R."/>
            <person name="Lauterbach L."/>
            <person name="Steele A.D."/>
            <person name="Gui C."/>
            <person name="Meng S."/>
            <person name="Li G."/>
            <person name="Viehrig K."/>
            <person name="Ye F."/>
            <person name="Su P."/>
            <person name="Kiefer A.F."/>
            <person name="Nichols A."/>
            <person name="Cepeda A.J."/>
            <person name="Yan W."/>
            <person name="Fan B."/>
            <person name="Jiang Y."/>
            <person name="Adhikari A."/>
            <person name="Zheng C.-J."/>
            <person name="Schuster L."/>
            <person name="Cowan T.M."/>
            <person name="Smanski M.J."/>
            <person name="Chevrette M.G."/>
            <person name="De Carvalho L.P.S."/>
            <person name="Shen B."/>
        </authorList>
    </citation>
    <scope>NUCLEOTIDE SEQUENCE [LARGE SCALE GENOMIC DNA]</scope>
    <source>
        <strain evidence="8 9">NPDC079179</strain>
    </source>
</reference>
<dbReference type="InterPro" id="IPR011251">
    <property type="entry name" value="Luciferase-like_dom"/>
</dbReference>
<dbReference type="InterPro" id="IPR036661">
    <property type="entry name" value="Luciferase-like_sf"/>
</dbReference>
<evidence type="ECO:0000256" key="6">
    <source>
        <dbReference type="SAM" id="MobiDB-lite"/>
    </source>
</evidence>
<evidence type="ECO:0000256" key="5">
    <source>
        <dbReference type="ARBA" id="ARBA00033748"/>
    </source>
</evidence>
<feature type="compositionally biased region" description="Basic and acidic residues" evidence="6">
    <location>
        <begin position="1"/>
        <end position="10"/>
    </location>
</feature>
<evidence type="ECO:0000256" key="4">
    <source>
        <dbReference type="ARBA" id="ARBA00023033"/>
    </source>
</evidence>
<dbReference type="SUPFAM" id="SSF51679">
    <property type="entry name" value="Bacterial luciferase-like"/>
    <property type="match status" value="1"/>
</dbReference>
<dbReference type="Gene3D" id="3.20.20.30">
    <property type="entry name" value="Luciferase-like domain"/>
    <property type="match status" value="1"/>
</dbReference>
<dbReference type="NCBIfam" id="TIGR03860">
    <property type="entry name" value="FMN_nitrolo"/>
    <property type="match status" value="1"/>
</dbReference>
<dbReference type="PIRSF" id="PIRSF000337">
    <property type="entry name" value="NTA_MOA"/>
    <property type="match status" value="1"/>
</dbReference>
<dbReference type="PANTHER" id="PTHR30011:SF16">
    <property type="entry name" value="C2H2 FINGER DOMAIN TRANSCRIPTION FACTOR (EUROFUNG)-RELATED"/>
    <property type="match status" value="1"/>
</dbReference>